<dbReference type="EMBL" id="BQKV01000109">
    <property type="protein sequence ID" value="GJN65831.1"/>
    <property type="molecule type" value="Genomic_DNA"/>
</dbReference>
<feature type="active site" description="Nucleophile" evidence="4 5">
    <location>
        <position position="51"/>
    </location>
</feature>
<evidence type="ECO:0000256" key="6">
    <source>
        <dbReference type="PIRSR" id="PIRSR001430-2"/>
    </source>
</evidence>
<dbReference type="Gene3D" id="3.30.70.580">
    <property type="entry name" value="Pseudouridine synthase I, catalytic domain, N-terminal subdomain"/>
    <property type="match status" value="1"/>
</dbReference>
<feature type="binding site" evidence="4 6">
    <location>
        <position position="109"/>
    </location>
    <ligand>
        <name>substrate</name>
    </ligand>
</feature>
<dbReference type="InterPro" id="IPR020097">
    <property type="entry name" value="PsdUridine_synth_TruA_a/b_dom"/>
</dbReference>
<evidence type="ECO:0000256" key="7">
    <source>
        <dbReference type="RuleBase" id="RU003792"/>
    </source>
</evidence>
<keyword evidence="10" id="KW-1185">Reference proteome</keyword>
<gene>
    <name evidence="4 9" type="primary">truA</name>
    <name evidence="9" type="ORF">JCM17207_24560</name>
</gene>
<keyword evidence="3 4" id="KW-0413">Isomerase</keyword>
<name>A0AA37J0J1_9FIRM</name>
<dbReference type="PANTHER" id="PTHR11142:SF0">
    <property type="entry name" value="TRNA PSEUDOURIDINE SYNTHASE-LIKE 1"/>
    <property type="match status" value="1"/>
</dbReference>
<dbReference type="RefSeq" id="WP_238318040.1">
    <property type="nucleotide sequence ID" value="NZ_BQKV01000109.1"/>
</dbReference>
<dbReference type="GO" id="GO:0003723">
    <property type="term" value="F:RNA binding"/>
    <property type="evidence" value="ECO:0007669"/>
    <property type="project" value="InterPro"/>
</dbReference>
<sequence length="255" mass="27638">MNYLLTLAYDGTEYCGFQVQPNGRSVAAAFQDGLEAVLGARPDIKGCSRTDAGVHALGFALNFHADCKIPPFKLPLALNSRLPRDIRVLSARLVPEDFHARYAAHTKTYLYRILNSAIDSPFDARYYHRIPGRLDTDRMAKAAAGFVGRHDFLALCASGSSAAAHGDTVRTITDCTVTRKGDRVEILVTADGYLYNMVRILAGTLCEVGAGRMDPGAIGGILASRDRGRAGPTLPAKGLFLHHVSYDLPEEETRG</sequence>
<dbReference type="InterPro" id="IPR001406">
    <property type="entry name" value="PsdUridine_synth_TruA"/>
</dbReference>
<evidence type="ECO:0000256" key="3">
    <source>
        <dbReference type="ARBA" id="ARBA00023235"/>
    </source>
</evidence>
<dbReference type="NCBIfam" id="TIGR00071">
    <property type="entry name" value="hisT_truA"/>
    <property type="match status" value="1"/>
</dbReference>
<evidence type="ECO:0000313" key="9">
    <source>
        <dbReference type="EMBL" id="GJN65831.1"/>
    </source>
</evidence>
<comment type="function">
    <text evidence="4">Formation of pseudouridine at positions 38, 39 and 40 in the anticodon stem and loop of transfer RNAs.</text>
</comment>
<dbReference type="Pfam" id="PF01416">
    <property type="entry name" value="PseudoU_synth_1"/>
    <property type="match status" value="2"/>
</dbReference>
<dbReference type="PIRSF" id="PIRSF001430">
    <property type="entry name" value="tRNA_psdUrid_synth"/>
    <property type="match status" value="1"/>
</dbReference>
<feature type="domain" description="Pseudouridine synthase I TruA alpha/beta" evidence="8">
    <location>
        <begin position="142"/>
        <end position="247"/>
    </location>
</feature>
<reference evidence="9" key="1">
    <citation type="journal article" date="2022" name="Int. J. Syst. Evol. Microbiol.">
        <title>Genome-based, phenotypic and chemotaxonomic classification of Faecalibacterium strains: proposal of three novel species Faecalibacterium duncaniae sp. nov., Faecalibacterium hattorii sp. nov. and Faecalibacterium gallinarum sp. nov. .</title>
        <authorList>
            <person name="Sakamoto M."/>
            <person name="Sakurai N."/>
            <person name="Tanno H."/>
            <person name="Iino T."/>
            <person name="Ohkuma M."/>
            <person name="Endo A."/>
        </authorList>
    </citation>
    <scope>NUCLEOTIDE SEQUENCE</scope>
    <source>
        <strain evidence="9">JCM 17207</strain>
    </source>
</reference>
<keyword evidence="2 4" id="KW-0819">tRNA processing</keyword>
<comment type="similarity">
    <text evidence="1 4 7">Belongs to the tRNA pseudouridine synthase TruA family.</text>
</comment>
<evidence type="ECO:0000256" key="1">
    <source>
        <dbReference type="ARBA" id="ARBA00009375"/>
    </source>
</evidence>
<organism evidence="9 10">
    <name type="scientific">Faecalibacterium gallinarum</name>
    <dbReference type="NCBI Taxonomy" id="2903556"/>
    <lineage>
        <taxon>Bacteria</taxon>
        <taxon>Bacillati</taxon>
        <taxon>Bacillota</taxon>
        <taxon>Clostridia</taxon>
        <taxon>Eubacteriales</taxon>
        <taxon>Oscillospiraceae</taxon>
        <taxon>Faecalibacterium</taxon>
    </lineage>
</organism>
<dbReference type="CDD" id="cd02570">
    <property type="entry name" value="PseudoU_synth_EcTruA"/>
    <property type="match status" value="1"/>
</dbReference>
<accession>A0AA37J0J1</accession>
<comment type="subunit">
    <text evidence="4">Homodimer.</text>
</comment>
<dbReference type="PANTHER" id="PTHR11142">
    <property type="entry name" value="PSEUDOURIDYLATE SYNTHASE"/>
    <property type="match status" value="1"/>
</dbReference>
<evidence type="ECO:0000259" key="8">
    <source>
        <dbReference type="Pfam" id="PF01416"/>
    </source>
</evidence>
<dbReference type="SUPFAM" id="SSF55120">
    <property type="entry name" value="Pseudouridine synthase"/>
    <property type="match status" value="1"/>
</dbReference>
<evidence type="ECO:0000256" key="4">
    <source>
        <dbReference type="HAMAP-Rule" id="MF_00171"/>
    </source>
</evidence>
<protein>
    <recommendedName>
        <fullName evidence="4">tRNA pseudouridine synthase A</fullName>
        <ecNumber evidence="4">5.4.99.12</ecNumber>
    </recommendedName>
    <alternativeName>
        <fullName evidence="4">tRNA pseudouridine(38-40) synthase</fullName>
    </alternativeName>
    <alternativeName>
        <fullName evidence="4">tRNA pseudouridylate synthase I</fullName>
    </alternativeName>
    <alternativeName>
        <fullName evidence="4">tRNA-uridine isomerase I</fullName>
    </alternativeName>
</protein>
<dbReference type="Gene3D" id="3.30.70.660">
    <property type="entry name" value="Pseudouridine synthase I, catalytic domain, C-terminal subdomain"/>
    <property type="match status" value="1"/>
</dbReference>
<dbReference type="EC" id="5.4.99.12" evidence="4"/>
<comment type="catalytic activity">
    <reaction evidence="4 7">
        <text>uridine(38/39/40) in tRNA = pseudouridine(38/39/40) in tRNA</text>
        <dbReference type="Rhea" id="RHEA:22376"/>
        <dbReference type="Rhea" id="RHEA-COMP:10085"/>
        <dbReference type="Rhea" id="RHEA-COMP:10087"/>
        <dbReference type="ChEBI" id="CHEBI:65314"/>
        <dbReference type="ChEBI" id="CHEBI:65315"/>
        <dbReference type="EC" id="5.4.99.12"/>
    </reaction>
</comment>
<proteinExistence type="inferred from homology"/>
<comment type="caution">
    <text evidence="9">The sequence shown here is derived from an EMBL/GenBank/DDBJ whole genome shotgun (WGS) entry which is preliminary data.</text>
</comment>
<dbReference type="HAMAP" id="MF_00171">
    <property type="entry name" value="TruA"/>
    <property type="match status" value="1"/>
</dbReference>
<dbReference type="InterPro" id="IPR020095">
    <property type="entry name" value="PsdUridine_synth_TruA_C"/>
</dbReference>
<feature type="domain" description="Pseudouridine synthase I TruA alpha/beta" evidence="8">
    <location>
        <begin position="8"/>
        <end position="102"/>
    </location>
</feature>
<dbReference type="InterPro" id="IPR020094">
    <property type="entry name" value="TruA/RsuA/RluB/E/F_N"/>
</dbReference>
<evidence type="ECO:0000256" key="2">
    <source>
        <dbReference type="ARBA" id="ARBA00022694"/>
    </source>
</evidence>
<evidence type="ECO:0000313" key="10">
    <source>
        <dbReference type="Proteomes" id="UP001055185"/>
    </source>
</evidence>
<dbReference type="Proteomes" id="UP001055185">
    <property type="component" value="Unassembled WGS sequence"/>
</dbReference>
<dbReference type="AlphaFoldDB" id="A0AA37J0J1"/>
<dbReference type="InterPro" id="IPR020103">
    <property type="entry name" value="PsdUridine_synth_cat_dom_sf"/>
</dbReference>
<evidence type="ECO:0000256" key="5">
    <source>
        <dbReference type="PIRSR" id="PIRSR001430-1"/>
    </source>
</evidence>
<comment type="caution">
    <text evidence="4">Lacks conserved residue(s) required for the propagation of feature annotation.</text>
</comment>
<dbReference type="GO" id="GO:0160147">
    <property type="term" value="F:tRNA pseudouridine(38-40) synthase activity"/>
    <property type="evidence" value="ECO:0007669"/>
    <property type="project" value="UniProtKB-EC"/>
</dbReference>
<dbReference type="GO" id="GO:0031119">
    <property type="term" value="P:tRNA pseudouridine synthesis"/>
    <property type="evidence" value="ECO:0007669"/>
    <property type="project" value="UniProtKB-UniRule"/>
</dbReference>